<accession>A0A644XYQ1</accession>
<dbReference type="AlphaFoldDB" id="A0A644XYQ1"/>
<gene>
    <name evidence="1" type="ORF">SDC9_67662</name>
</gene>
<organism evidence="1">
    <name type="scientific">bioreactor metagenome</name>
    <dbReference type="NCBI Taxonomy" id="1076179"/>
    <lineage>
        <taxon>unclassified sequences</taxon>
        <taxon>metagenomes</taxon>
        <taxon>ecological metagenomes</taxon>
    </lineage>
</organism>
<proteinExistence type="predicted"/>
<sequence>MNTKKTSQDIGSLAAGILRDENASQIQKSLAGSALAQLQASHQTGAAMEDKASQVLDSSKYNDTTKSLAGSVLSQSNKKR</sequence>
<comment type="caution">
    <text evidence="1">The sequence shown here is derived from an EMBL/GenBank/DDBJ whole genome shotgun (WGS) entry which is preliminary data.</text>
</comment>
<protein>
    <submittedName>
        <fullName evidence="1">Uncharacterized protein</fullName>
    </submittedName>
</protein>
<reference evidence="1" key="1">
    <citation type="submission" date="2019-08" db="EMBL/GenBank/DDBJ databases">
        <authorList>
            <person name="Kucharzyk K."/>
            <person name="Murdoch R.W."/>
            <person name="Higgins S."/>
            <person name="Loffler F."/>
        </authorList>
    </citation>
    <scope>NUCLEOTIDE SEQUENCE</scope>
</reference>
<name>A0A644XYQ1_9ZZZZ</name>
<dbReference type="EMBL" id="VSSQ01003546">
    <property type="protein sequence ID" value="MPM21219.1"/>
    <property type="molecule type" value="Genomic_DNA"/>
</dbReference>
<evidence type="ECO:0000313" key="1">
    <source>
        <dbReference type="EMBL" id="MPM21219.1"/>
    </source>
</evidence>